<dbReference type="Proteomes" id="UP000000270">
    <property type="component" value="Chromosome"/>
</dbReference>
<dbReference type="PANTHER" id="PTHR42834:SF1">
    <property type="entry name" value="ENDONUCLEASE_EXONUCLEASE_PHOSPHATASE FAMILY PROTEIN (AFU_ORTHOLOGUE AFUA_3G09210)"/>
    <property type="match status" value="1"/>
</dbReference>
<dbReference type="Gene3D" id="3.60.10.10">
    <property type="entry name" value="Endonuclease/exonuclease/phosphatase"/>
    <property type="match status" value="1"/>
</dbReference>
<accession>A8IEV9</accession>
<feature type="domain" description="Endonuclease/exonuclease/phosphatase" evidence="1">
    <location>
        <begin position="114"/>
        <end position="361"/>
    </location>
</feature>
<dbReference type="InterPro" id="IPR036691">
    <property type="entry name" value="Endo/exonu/phosph_ase_sf"/>
</dbReference>
<dbReference type="EMBL" id="AP009384">
    <property type="protein sequence ID" value="BAF89540.1"/>
    <property type="molecule type" value="Genomic_DNA"/>
</dbReference>
<keyword evidence="3" id="KW-1185">Reference proteome</keyword>
<sequence length="370" mass="40294">MRIATFNVENLFDRAKAMNLENWDQGQPVLEAFSALNTLLGQQVYSEADKRRMVELMKTLGLEGADTGPFVLLRRSRGALLKRPKEGDIVITAAGRADWAGSLELRDAPVTEEAMRNTARVIGDVKADVMALVEVESRPVLSAFNTQILPAVNAIPFDHVMVIDGNDERGIDVGIATRADYPIGDMRSHVDDRLPNGQPIFSRDCAEYEIHTPSGQNLLLLLNHFKSKGFGSKATSDARRKAQAARVAEIYKQRIADGYSHIAVLGDFNDTPGSAALAPLLSGTDLKDVFGHASFDNGGYPGTYGLCNADNKIDYILLSPELFGKVTAGGVFRKGAWPGSRPKRWDVYPEVARPADAASDHSAVWVDLAL</sequence>
<dbReference type="STRING" id="438753.AZC_3542"/>
<dbReference type="Pfam" id="PF03372">
    <property type="entry name" value="Exo_endo_phos"/>
    <property type="match status" value="1"/>
</dbReference>
<gene>
    <name evidence="2" type="ordered locus">AZC_3542</name>
</gene>
<keyword evidence="2" id="KW-0540">Nuclease</keyword>
<dbReference type="eggNOG" id="COG2374">
    <property type="taxonomic scope" value="Bacteria"/>
</dbReference>
<evidence type="ECO:0000313" key="3">
    <source>
        <dbReference type="Proteomes" id="UP000000270"/>
    </source>
</evidence>
<organism evidence="2 3">
    <name type="scientific">Azorhizobium caulinodans (strain ATCC 43989 / DSM 5975 / JCM 20966 / LMG 6465 / NBRC 14845 / NCIMB 13405 / ORS 571)</name>
    <dbReference type="NCBI Taxonomy" id="438753"/>
    <lineage>
        <taxon>Bacteria</taxon>
        <taxon>Pseudomonadati</taxon>
        <taxon>Pseudomonadota</taxon>
        <taxon>Alphaproteobacteria</taxon>
        <taxon>Hyphomicrobiales</taxon>
        <taxon>Xanthobacteraceae</taxon>
        <taxon>Azorhizobium</taxon>
    </lineage>
</organism>
<dbReference type="HOGENOM" id="CLU_058620_0_0_5"/>
<dbReference type="KEGG" id="azc:AZC_3542"/>
<keyword evidence="2" id="KW-0378">Hydrolase</keyword>
<proteinExistence type="predicted"/>
<dbReference type="InterPro" id="IPR005135">
    <property type="entry name" value="Endo/exonuclease/phosphatase"/>
</dbReference>
<evidence type="ECO:0000259" key="1">
    <source>
        <dbReference type="Pfam" id="PF03372"/>
    </source>
</evidence>
<reference evidence="2 3" key="5">
    <citation type="journal article" date="2010" name="Appl. Environ. Microbiol.">
        <title>phrR-like gene praR of Azorhizobium caulinodans ORS571 is essential for symbiosis with Sesbania rostrata and is involved in expression of reb genes.</title>
        <authorList>
            <person name="Akiba N."/>
            <person name="Aono T."/>
            <person name="Toyazaki H."/>
            <person name="Sato S."/>
            <person name="Oyaizu H."/>
        </authorList>
    </citation>
    <scope>NUCLEOTIDE SEQUENCE [LARGE SCALE GENOMIC DNA]</scope>
    <source>
        <strain evidence="3">ATCC 43989 / DSM 5975 / JCM 20966 / LMG 6465 / NBRC 14845 / NCIMB 13405 / ORS 571</strain>
    </source>
</reference>
<dbReference type="SUPFAM" id="SSF56219">
    <property type="entry name" value="DNase I-like"/>
    <property type="match status" value="1"/>
</dbReference>
<evidence type="ECO:0000313" key="2">
    <source>
        <dbReference type="EMBL" id="BAF89540.1"/>
    </source>
</evidence>
<reference evidence="2 3" key="1">
    <citation type="journal article" date="2007" name="Appl. Environ. Microbiol.">
        <title>Rhizobial factors required for stem nodule maturation and maintenance in Sesbania rostrata-Azorhizobium caulinodans ORS571 symbiosis.</title>
        <authorList>
            <person name="Suzuki S."/>
            <person name="Aono T."/>
            <person name="Lee KB."/>
            <person name="Suzuki T."/>
            <person name="Liu CT."/>
            <person name="Miwa H."/>
            <person name="Wakao S."/>
            <person name="Iki T."/>
            <person name="Oyaizu H."/>
        </authorList>
    </citation>
    <scope>NUCLEOTIDE SEQUENCE [LARGE SCALE GENOMIC DNA]</scope>
    <source>
        <strain evidence="3">ATCC 43989 / DSM 5975 / JCM 20966 / LMG 6465 / NBRC 14845 / NCIMB 13405 / ORS 571</strain>
    </source>
</reference>
<reference evidence="2 3" key="3">
    <citation type="journal article" date="2008" name="BMC Genomics">
        <title>The genome of the versatile nitrogen fixer Azorhizobium caulinodans ORS571.</title>
        <authorList>
            <person name="Lee KB."/>
            <person name="Backer P.D."/>
            <person name="Aono T."/>
            <person name="Liu CT."/>
            <person name="Suzuki S."/>
            <person name="Suzuki T."/>
            <person name="Kaneko T."/>
            <person name="Yamada M."/>
            <person name="Tabata S."/>
            <person name="Kupfer D.M."/>
            <person name="Najar F.Z."/>
            <person name="Wiley G.B."/>
            <person name="Roe B."/>
            <person name="Binnewies T.T."/>
            <person name="Ussery D.W."/>
            <person name="D'Haeze W."/>
            <person name="Herder J.D."/>
            <person name="Gevers D."/>
            <person name="Vereecke D."/>
            <person name="Holsters M."/>
            <person name="Oyaizu H."/>
        </authorList>
    </citation>
    <scope>NUCLEOTIDE SEQUENCE [LARGE SCALE GENOMIC DNA]</scope>
    <source>
        <strain evidence="3">ATCC 43989 / DSM 5975 / JCM 20966 / LMG 6465 / NBRC 14845 / NCIMB 13405 / ORS 571</strain>
    </source>
</reference>
<reference evidence="3" key="2">
    <citation type="submission" date="2007-04" db="EMBL/GenBank/DDBJ databases">
        <title>Complete genome sequence of the nitrogen-fixing bacterium Azorhizobium caulinodans ORS571.</title>
        <authorList>
            <person name="Lee K.B."/>
            <person name="Backer P.D."/>
            <person name="Aono T."/>
            <person name="Liu C.T."/>
            <person name="Suzuki S."/>
            <person name="Suzuki T."/>
            <person name="Kaneko T."/>
            <person name="Yamada M."/>
            <person name="Tabata S."/>
            <person name="Kupfer D.M."/>
            <person name="Najar F.Z."/>
            <person name="Wiley G.B."/>
            <person name="Roe B."/>
            <person name="Binnewies T."/>
            <person name="Ussery D."/>
            <person name="Vereecke D."/>
            <person name="Gevers D."/>
            <person name="Holsters M."/>
            <person name="Oyaizu H."/>
        </authorList>
    </citation>
    <scope>NUCLEOTIDE SEQUENCE [LARGE SCALE GENOMIC DNA]</scope>
    <source>
        <strain evidence="3">ATCC 43989 / DSM 5975 / JCM 20966 / LMG 6465 / NBRC 14845 / NCIMB 13405 / ORS 571</strain>
    </source>
</reference>
<reference evidence="2 3" key="6">
    <citation type="journal article" date="2011" name="Appl. Environ. Microbiol.">
        <title>Involvement of the azorhizobial chromosome partition gene (parA) in the onset of bacteroid differentiation during Sesbania rostrata stem nodule development.</title>
        <authorList>
            <person name="Liu CT."/>
            <person name="Lee KB."/>
            <person name="Wang YS."/>
            <person name="Peng MH."/>
            <person name="Lee KT."/>
            <person name="Suzuki S."/>
            <person name="Suzuki T."/>
            <person name="Oyaizu H."/>
        </authorList>
    </citation>
    <scope>NUCLEOTIDE SEQUENCE [LARGE SCALE GENOMIC DNA]</scope>
    <source>
        <strain evidence="3">ATCC 43989 / DSM 5975 / JCM 20966 / LMG 6465 / NBRC 14845 / NCIMB 13405 / ORS 571</strain>
    </source>
</reference>
<reference evidence="2 3" key="4">
    <citation type="journal article" date="2009" name="Appl. Environ. Microbiol.">
        <title>Comparative genome-wide transcriptional profiling of Azorhizobium caulinodans ORS571 grown under free-living and symbiotic conditions.</title>
        <authorList>
            <person name="Tsukada S."/>
            <person name="Aono T."/>
            <person name="Akiba N."/>
            <person name="Lee KB."/>
            <person name="Liu CT."/>
            <person name="Toyazaki H."/>
            <person name="Oyaizu H."/>
        </authorList>
    </citation>
    <scope>NUCLEOTIDE SEQUENCE [LARGE SCALE GENOMIC DNA]</scope>
    <source>
        <strain evidence="3">ATCC 43989 / DSM 5975 / JCM 20966 / LMG 6465 / NBRC 14845 / NCIMB 13405 / ORS 571</strain>
    </source>
</reference>
<name>A8IEV9_AZOC5</name>
<dbReference type="PANTHER" id="PTHR42834">
    <property type="entry name" value="ENDONUCLEASE/EXONUCLEASE/PHOSPHATASE FAMILY PROTEIN (AFU_ORTHOLOGUE AFUA_3G09210)"/>
    <property type="match status" value="1"/>
</dbReference>
<dbReference type="AlphaFoldDB" id="A8IEV9"/>
<protein>
    <submittedName>
        <fullName evidence="2">Endonuclease</fullName>
    </submittedName>
</protein>
<dbReference type="GO" id="GO:0004519">
    <property type="term" value="F:endonuclease activity"/>
    <property type="evidence" value="ECO:0007669"/>
    <property type="project" value="UniProtKB-KW"/>
</dbReference>
<keyword evidence="2" id="KW-0255">Endonuclease</keyword>
<dbReference type="RefSeq" id="WP_012172065.1">
    <property type="nucleotide sequence ID" value="NC_009937.1"/>
</dbReference>